<dbReference type="EMBL" id="JAHRIP010067975">
    <property type="protein sequence ID" value="MEQ2307958.1"/>
    <property type="molecule type" value="Genomic_DNA"/>
</dbReference>
<evidence type="ECO:0000313" key="3">
    <source>
        <dbReference type="EMBL" id="MEQ2307958.1"/>
    </source>
</evidence>
<comment type="similarity">
    <text evidence="1">Belongs to the sulfotransferase 1 family.</text>
</comment>
<gene>
    <name evidence="3" type="ORF">AMECASPLE_023351</name>
</gene>
<keyword evidence="1" id="KW-0808">Transferase</keyword>
<dbReference type="Pfam" id="PF00685">
    <property type="entry name" value="Sulfotransfer_1"/>
    <property type="match status" value="1"/>
</dbReference>
<dbReference type="InterPro" id="IPR052654">
    <property type="entry name" value="CS_Sulfotransferase"/>
</dbReference>
<dbReference type="Gene3D" id="3.40.50.300">
    <property type="entry name" value="P-loop containing nucleotide triphosphate hydrolases"/>
    <property type="match status" value="1"/>
</dbReference>
<evidence type="ECO:0000313" key="4">
    <source>
        <dbReference type="Proteomes" id="UP001469553"/>
    </source>
</evidence>
<dbReference type="EC" id="2.8.2.-" evidence="1"/>
<feature type="domain" description="Sulfotransferase" evidence="2">
    <location>
        <begin position="63"/>
        <end position="201"/>
    </location>
</feature>
<sequence>MAAINIQEGISGNSSTEQHVLQIITGEASASTMWDNQAWSYLNGYEEQIGPPFLAQDFIHAVQPGAKIIIMLRDPVERLYSDYLYFTLANKSAEDFHQKVVESVQLFQCCLLERSLRSCVYNTSLFNTMTVRLTLGMYYVFVLDWLTVFQREQILVLRLEDYAANLKKTIKKVFDFLSVGPVSEQVEAALTKRPMSNTRRAKDRSLGPMFQATRTLLSQFYQPFNSKLSSILNKKAFLWSYS</sequence>
<accession>A0ABV0ZNX3</accession>
<dbReference type="InterPro" id="IPR027417">
    <property type="entry name" value="P-loop_NTPase"/>
</dbReference>
<dbReference type="PANTHER" id="PTHR15723">
    <property type="entry name" value="CARBOHYDRATE SULFOTRANSFERASE 15"/>
    <property type="match status" value="1"/>
</dbReference>
<comment type="caution">
    <text evidence="3">The sequence shown here is derived from an EMBL/GenBank/DDBJ whole genome shotgun (WGS) entry which is preliminary data.</text>
</comment>
<evidence type="ECO:0000256" key="1">
    <source>
        <dbReference type="RuleBase" id="RU361155"/>
    </source>
</evidence>
<name>A0ABV0ZNX3_9TELE</name>
<protein>
    <recommendedName>
        <fullName evidence="1">Sulfotransferase</fullName>
        <ecNumber evidence="1">2.8.2.-</ecNumber>
    </recommendedName>
</protein>
<keyword evidence="4" id="KW-1185">Reference proteome</keyword>
<dbReference type="Proteomes" id="UP001469553">
    <property type="component" value="Unassembled WGS sequence"/>
</dbReference>
<dbReference type="SUPFAM" id="SSF52540">
    <property type="entry name" value="P-loop containing nucleoside triphosphate hydrolases"/>
    <property type="match status" value="1"/>
</dbReference>
<dbReference type="PANTHER" id="PTHR15723:SF0">
    <property type="entry name" value="CARBOHYDRATE SULFOTRANSFERASE 15"/>
    <property type="match status" value="1"/>
</dbReference>
<proteinExistence type="inferred from homology"/>
<dbReference type="InterPro" id="IPR000863">
    <property type="entry name" value="Sulfotransferase_dom"/>
</dbReference>
<organism evidence="3 4">
    <name type="scientific">Ameca splendens</name>
    <dbReference type="NCBI Taxonomy" id="208324"/>
    <lineage>
        <taxon>Eukaryota</taxon>
        <taxon>Metazoa</taxon>
        <taxon>Chordata</taxon>
        <taxon>Craniata</taxon>
        <taxon>Vertebrata</taxon>
        <taxon>Euteleostomi</taxon>
        <taxon>Actinopterygii</taxon>
        <taxon>Neopterygii</taxon>
        <taxon>Teleostei</taxon>
        <taxon>Neoteleostei</taxon>
        <taxon>Acanthomorphata</taxon>
        <taxon>Ovalentaria</taxon>
        <taxon>Atherinomorphae</taxon>
        <taxon>Cyprinodontiformes</taxon>
        <taxon>Goodeidae</taxon>
        <taxon>Ameca</taxon>
    </lineage>
</organism>
<reference evidence="3 4" key="1">
    <citation type="submission" date="2021-06" db="EMBL/GenBank/DDBJ databases">
        <authorList>
            <person name="Palmer J.M."/>
        </authorList>
    </citation>
    <scope>NUCLEOTIDE SEQUENCE [LARGE SCALE GENOMIC DNA]</scope>
    <source>
        <strain evidence="3 4">AS_MEX2019</strain>
        <tissue evidence="3">Muscle</tissue>
    </source>
</reference>
<evidence type="ECO:0000259" key="2">
    <source>
        <dbReference type="Pfam" id="PF00685"/>
    </source>
</evidence>